<keyword evidence="1" id="KW-1133">Transmembrane helix</keyword>
<keyword evidence="1" id="KW-0472">Membrane</keyword>
<protein>
    <submittedName>
        <fullName evidence="2">Uncharacterized protein</fullName>
    </submittedName>
</protein>
<evidence type="ECO:0000313" key="3">
    <source>
        <dbReference type="Proteomes" id="UP001054945"/>
    </source>
</evidence>
<comment type="caution">
    <text evidence="2">The sequence shown here is derived from an EMBL/GenBank/DDBJ whole genome shotgun (WGS) entry which is preliminary data.</text>
</comment>
<dbReference type="EMBL" id="BPLR01001120">
    <property type="protein sequence ID" value="GIZ00110.1"/>
    <property type="molecule type" value="Genomic_DNA"/>
</dbReference>
<dbReference type="Proteomes" id="UP001054945">
    <property type="component" value="Unassembled WGS sequence"/>
</dbReference>
<sequence>MDETRCVSLIFFLVGLGLLAQYLYLHTFWSLFHLLFYTLLMTVTVKENGGLKALISALDRWAAEVVTHRNDELFAGSVNVRNKAIIYYVTSLTKTC</sequence>
<feature type="transmembrane region" description="Helical" evidence="1">
    <location>
        <begin position="7"/>
        <end position="24"/>
    </location>
</feature>
<proteinExistence type="predicted"/>
<accession>A0AAV4Y180</accession>
<evidence type="ECO:0000313" key="2">
    <source>
        <dbReference type="EMBL" id="GIZ00110.1"/>
    </source>
</evidence>
<organism evidence="2 3">
    <name type="scientific">Caerostris extrusa</name>
    <name type="common">Bark spider</name>
    <name type="synonym">Caerostris bankana</name>
    <dbReference type="NCBI Taxonomy" id="172846"/>
    <lineage>
        <taxon>Eukaryota</taxon>
        <taxon>Metazoa</taxon>
        <taxon>Ecdysozoa</taxon>
        <taxon>Arthropoda</taxon>
        <taxon>Chelicerata</taxon>
        <taxon>Arachnida</taxon>
        <taxon>Araneae</taxon>
        <taxon>Araneomorphae</taxon>
        <taxon>Entelegynae</taxon>
        <taxon>Araneoidea</taxon>
        <taxon>Araneidae</taxon>
        <taxon>Caerostris</taxon>
    </lineage>
</organism>
<dbReference type="AlphaFoldDB" id="A0AAV4Y180"/>
<evidence type="ECO:0000256" key="1">
    <source>
        <dbReference type="SAM" id="Phobius"/>
    </source>
</evidence>
<keyword evidence="1" id="KW-0812">Transmembrane</keyword>
<reference evidence="2 3" key="1">
    <citation type="submission" date="2021-06" db="EMBL/GenBank/DDBJ databases">
        <title>Caerostris extrusa draft genome.</title>
        <authorList>
            <person name="Kono N."/>
            <person name="Arakawa K."/>
        </authorList>
    </citation>
    <scope>NUCLEOTIDE SEQUENCE [LARGE SCALE GENOMIC DNA]</scope>
</reference>
<keyword evidence="3" id="KW-1185">Reference proteome</keyword>
<name>A0AAV4Y180_CAEEX</name>
<gene>
    <name evidence="2" type="ORF">CEXT_291471</name>
</gene>